<feature type="compositionally biased region" description="Basic and acidic residues" evidence="3">
    <location>
        <begin position="96"/>
        <end position="113"/>
    </location>
</feature>
<dbReference type="InterPro" id="IPR003349">
    <property type="entry name" value="JmjN"/>
</dbReference>
<feature type="region of interest" description="Disordered" evidence="3">
    <location>
        <begin position="26"/>
        <end position="242"/>
    </location>
</feature>
<protein>
    <submittedName>
        <fullName evidence="6">Protein Jumonji</fullName>
    </submittedName>
</protein>
<comment type="caution">
    <text evidence="6">The sequence shown here is derived from an EMBL/GenBank/DDBJ whole genome shotgun (WGS) entry which is preliminary data.</text>
</comment>
<sequence>MVKPSILHWRPSRGAFTPFKTSCQVSGELTPRSWHGSRYGSRSPQRTPNSTPRQVQRQILSGIKTKNATSRSSEVMSARKSLLGKLTSVAQQHAKKIIDRSARQREGRAERMAKRLQLKRKLEEEEEEEDEKRDEKSKGGAQKKRAVERRNREGSKRNKDRGRKGVKEEKTRSSMSKHKRSLIIQDNLQQVRSRRSQHSPNQNNKSRSSHSQIHSELEKKIRESRNSEGSSKRNVTSKEGKEVDKHFVQTLIKPRRPYKVRPIERVRTRGYSMLLASKQALRRAQKDSVALLRYKTDLEYGNMNEKESGQKDNTACEDLESSSDILAKRLLDKKNLSPLASGEKVKNSSLIEDNTSVSTKRSSSIASETESMPSRRSSKESFTSKPSPARTVRRSLVASSSSGLVGSEEKSSVPTFHPTDAEFSNPMAYISKIQSEAEPHGMCRIIPPPTWKLDSSKQIEEIRFTSQVQSIHRLYQRWGPCVQQSAAINQHLMSGQSGINTSSPQMGGVELDLPRLHQLVEDAGGPKKMVDKKDWAKIADLMNIPKQSPDRSDRLYDIYCYHVFPYASLSEKERKQLDSEVESSYKLQTVEDDAIKKGRLMTLSSFSRIARNVLSMWFKEDPTPQQVEVRTQCNIRK</sequence>
<evidence type="ECO:0000313" key="6">
    <source>
        <dbReference type="EMBL" id="GFR92227.1"/>
    </source>
</evidence>
<feature type="compositionally biased region" description="Basic and acidic residues" evidence="3">
    <location>
        <begin position="213"/>
        <end position="226"/>
    </location>
</feature>
<dbReference type="GO" id="GO:0003677">
    <property type="term" value="F:DNA binding"/>
    <property type="evidence" value="ECO:0007669"/>
    <property type="project" value="InterPro"/>
</dbReference>
<dbReference type="InterPro" id="IPR036431">
    <property type="entry name" value="ARID_dom_sf"/>
</dbReference>
<proteinExistence type="predicted"/>
<feature type="compositionally biased region" description="Low complexity" evidence="3">
    <location>
        <begin position="394"/>
        <end position="406"/>
    </location>
</feature>
<dbReference type="Proteomes" id="UP000762676">
    <property type="component" value="Unassembled WGS sequence"/>
</dbReference>
<keyword evidence="7" id="KW-1185">Reference proteome</keyword>
<gene>
    <name evidence="6" type="ORF">ElyMa_004347600</name>
</gene>
<evidence type="ECO:0000256" key="3">
    <source>
        <dbReference type="SAM" id="MobiDB-lite"/>
    </source>
</evidence>
<dbReference type="GO" id="GO:0005634">
    <property type="term" value="C:nucleus"/>
    <property type="evidence" value="ECO:0007669"/>
    <property type="project" value="UniProtKB-SubCell"/>
</dbReference>
<dbReference type="PROSITE" id="PS51183">
    <property type="entry name" value="JMJN"/>
    <property type="match status" value="1"/>
</dbReference>
<dbReference type="GO" id="GO:0010468">
    <property type="term" value="P:regulation of gene expression"/>
    <property type="evidence" value="ECO:0007669"/>
    <property type="project" value="TreeGrafter"/>
</dbReference>
<evidence type="ECO:0000259" key="4">
    <source>
        <dbReference type="PROSITE" id="PS51011"/>
    </source>
</evidence>
<dbReference type="Pfam" id="PF02375">
    <property type="entry name" value="JmjN"/>
    <property type="match status" value="1"/>
</dbReference>
<dbReference type="EMBL" id="BMAT01008772">
    <property type="protein sequence ID" value="GFR92227.1"/>
    <property type="molecule type" value="Genomic_DNA"/>
</dbReference>
<dbReference type="PANTHER" id="PTHR10694:SF113">
    <property type="entry name" value="PROTEIN JUMONJI"/>
    <property type="match status" value="1"/>
</dbReference>
<feature type="compositionally biased region" description="Polar residues" evidence="3">
    <location>
        <begin position="347"/>
        <end position="386"/>
    </location>
</feature>
<dbReference type="Gene3D" id="2.60.120.650">
    <property type="entry name" value="Cupin"/>
    <property type="match status" value="1"/>
</dbReference>
<organism evidence="6 7">
    <name type="scientific">Elysia marginata</name>
    <dbReference type="NCBI Taxonomy" id="1093978"/>
    <lineage>
        <taxon>Eukaryota</taxon>
        <taxon>Metazoa</taxon>
        <taxon>Spiralia</taxon>
        <taxon>Lophotrochozoa</taxon>
        <taxon>Mollusca</taxon>
        <taxon>Gastropoda</taxon>
        <taxon>Heterobranchia</taxon>
        <taxon>Euthyneura</taxon>
        <taxon>Panpulmonata</taxon>
        <taxon>Sacoglossa</taxon>
        <taxon>Placobranchoidea</taxon>
        <taxon>Plakobranchidae</taxon>
        <taxon>Elysia</taxon>
    </lineage>
</organism>
<evidence type="ECO:0000256" key="1">
    <source>
        <dbReference type="ARBA" id="ARBA00004123"/>
    </source>
</evidence>
<dbReference type="InterPro" id="IPR001606">
    <property type="entry name" value="ARID_dom"/>
</dbReference>
<dbReference type="SMART" id="SM00545">
    <property type="entry name" value="JmjN"/>
    <property type="match status" value="1"/>
</dbReference>
<dbReference type="PROSITE" id="PS51011">
    <property type="entry name" value="ARID"/>
    <property type="match status" value="1"/>
</dbReference>
<dbReference type="SUPFAM" id="SSF46774">
    <property type="entry name" value="ARID-like"/>
    <property type="match status" value="1"/>
</dbReference>
<dbReference type="Gene3D" id="1.10.150.60">
    <property type="entry name" value="ARID DNA-binding domain"/>
    <property type="match status" value="1"/>
</dbReference>
<dbReference type="AlphaFoldDB" id="A0AAV4H2F2"/>
<dbReference type="Pfam" id="PF01388">
    <property type="entry name" value="ARID"/>
    <property type="match status" value="1"/>
</dbReference>
<feature type="domain" description="ARID" evidence="4">
    <location>
        <begin position="478"/>
        <end position="571"/>
    </location>
</feature>
<feature type="compositionally biased region" description="Polar residues" evidence="3">
    <location>
        <begin position="40"/>
        <end position="75"/>
    </location>
</feature>
<dbReference type="SMART" id="SM01014">
    <property type="entry name" value="ARID"/>
    <property type="match status" value="1"/>
</dbReference>
<feature type="compositionally biased region" description="Polar residues" evidence="3">
    <location>
        <begin position="198"/>
        <end position="212"/>
    </location>
</feature>
<dbReference type="SMART" id="SM00501">
    <property type="entry name" value="BRIGHT"/>
    <property type="match status" value="1"/>
</dbReference>
<comment type="subcellular location">
    <subcellularLocation>
        <location evidence="1">Nucleus</location>
    </subcellularLocation>
</comment>
<dbReference type="GO" id="GO:0006338">
    <property type="term" value="P:chromatin remodeling"/>
    <property type="evidence" value="ECO:0007669"/>
    <property type="project" value="TreeGrafter"/>
</dbReference>
<dbReference type="CDD" id="cd16870">
    <property type="entry name" value="ARID_JARD2"/>
    <property type="match status" value="1"/>
</dbReference>
<evidence type="ECO:0000313" key="7">
    <source>
        <dbReference type="Proteomes" id="UP000762676"/>
    </source>
</evidence>
<feature type="domain" description="JmjN" evidence="5">
    <location>
        <begin position="413"/>
        <end position="454"/>
    </location>
</feature>
<dbReference type="PANTHER" id="PTHR10694">
    <property type="entry name" value="LYSINE-SPECIFIC DEMETHYLASE"/>
    <property type="match status" value="1"/>
</dbReference>
<name>A0AAV4H2F2_9GAST</name>
<reference evidence="6 7" key="1">
    <citation type="journal article" date="2021" name="Elife">
        <title>Chloroplast acquisition without the gene transfer in kleptoplastic sea slugs, Plakobranchus ocellatus.</title>
        <authorList>
            <person name="Maeda T."/>
            <person name="Takahashi S."/>
            <person name="Yoshida T."/>
            <person name="Shimamura S."/>
            <person name="Takaki Y."/>
            <person name="Nagai Y."/>
            <person name="Toyoda A."/>
            <person name="Suzuki Y."/>
            <person name="Arimoto A."/>
            <person name="Ishii H."/>
            <person name="Satoh N."/>
            <person name="Nishiyama T."/>
            <person name="Hasebe M."/>
            <person name="Maruyama T."/>
            <person name="Minagawa J."/>
            <person name="Obokata J."/>
            <person name="Shigenobu S."/>
        </authorList>
    </citation>
    <scope>NUCLEOTIDE SEQUENCE [LARGE SCALE GENOMIC DNA]</scope>
</reference>
<evidence type="ECO:0000256" key="2">
    <source>
        <dbReference type="ARBA" id="ARBA00023242"/>
    </source>
</evidence>
<feature type="compositionally biased region" description="Basic and acidic residues" evidence="3">
    <location>
        <begin position="148"/>
        <end position="172"/>
    </location>
</feature>
<feature type="region of interest" description="Disordered" evidence="3">
    <location>
        <begin position="341"/>
        <end position="419"/>
    </location>
</feature>
<accession>A0AAV4H2F2</accession>
<evidence type="ECO:0000259" key="5">
    <source>
        <dbReference type="PROSITE" id="PS51183"/>
    </source>
</evidence>
<dbReference type="GO" id="GO:0000785">
    <property type="term" value="C:chromatin"/>
    <property type="evidence" value="ECO:0007669"/>
    <property type="project" value="TreeGrafter"/>
</dbReference>
<keyword evidence="2" id="KW-0539">Nucleus</keyword>